<evidence type="ECO:0000313" key="1">
    <source>
        <dbReference type="EMBL" id="CAD5236068.1"/>
    </source>
</evidence>
<organism evidence="1 2">
    <name type="scientific">Klebsiella phage vB_KvM-Eowyn</name>
    <dbReference type="NCBI Taxonomy" id="2762819"/>
    <lineage>
        <taxon>Viruses</taxon>
        <taxon>Duplodnaviria</taxon>
        <taxon>Heunggongvirae</taxon>
        <taxon>Uroviricota</taxon>
        <taxon>Caudoviricetes</taxon>
        <taxon>Chimalliviridae</taxon>
        <taxon>Eowynvirus</taxon>
        <taxon>Eowynvirus eowyn</taxon>
    </lineage>
</organism>
<sequence>MNRFNVVYPSTLELLEYYPNLGSKTAFINIVFWIIQDPTLERVECIDKQDIIDILDWDNPNLTPNQINTLANCVYHAVSIYWRKYRPWFVEIGRIHRDGIVKLNEVNRHATIFSITPI</sequence>
<gene>
    <name evidence="1" type="ORF">LLCLJKAH_00079</name>
</gene>
<evidence type="ECO:0000313" key="2">
    <source>
        <dbReference type="Proteomes" id="UP000596247"/>
    </source>
</evidence>
<reference evidence="1 2" key="1">
    <citation type="submission" date="2020-09" db="EMBL/GenBank/DDBJ databases">
        <authorList>
            <person name="Jameson E."/>
        </authorList>
    </citation>
    <scope>NUCLEOTIDE SEQUENCE [LARGE SCALE GENOMIC DNA]</scope>
</reference>
<name>A0A7R8MJC8_9CAUD</name>
<accession>A0A7R8MJC8</accession>
<dbReference type="EMBL" id="LR881104">
    <property type="protein sequence ID" value="CAD5236068.1"/>
    <property type="molecule type" value="Genomic_DNA"/>
</dbReference>
<keyword evidence="2" id="KW-1185">Reference proteome</keyword>
<proteinExistence type="predicted"/>
<protein>
    <submittedName>
        <fullName evidence="1">Uncharacterized protein</fullName>
    </submittedName>
</protein>
<dbReference type="Proteomes" id="UP000596247">
    <property type="component" value="Chromosome"/>
</dbReference>